<sequence>MDVEHIDTYTPATVVNFKCSEGTVVLAKILGPSERGAEYRSITYERSGSVVMHDCAPIAHMSLPSPPRPVTSLTCQTVGEKAPYREEGAAEVGHFSTPQAPPPLDESDAVQLTSESSPQKRPRSSTATDNALVSGVLEKACQATV</sequence>
<protein>
    <submittedName>
        <fullName evidence="2">Uncharacterized protein</fullName>
    </submittedName>
</protein>
<proteinExistence type="predicted"/>
<organism evidence="2">
    <name type="scientific">Eutreptiella gymnastica</name>
    <dbReference type="NCBI Taxonomy" id="73025"/>
    <lineage>
        <taxon>Eukaryota</taxon>
        <taxon>Discoba</taxon>
        <taxon>Euglenozoa</taxon>
        <taxon>Euglenida</taxon>
        <taxon>Spirocuta</taxon>
        <taxon>Euglenophyceae</taxon>
        <taxon>Eutreptiales</taxon>
        <taxon>Eutreptiaceae</taxon>
        <taxon>Eutreptiella</taxon>
    </lineage>
</organism>
<gene>
    <name evidence="2" type="ORF">EGYM00163_LOCUS47590</name>
</gene>
<dbReference type="AlphaFoldDB" id="A0A7S4GGB8"/>
<dbReference type="EMBL" id="HBJA01138264">
    <property type="protein sequence ID" value="CAE0836226.1"/>
    <property type="molecule type" value="Transcribed_RNA"/>
</dbReference>
<reference evidence="2" key="1">
    <citation type="submission" date="2021-01" db="EMBL/GenBank/DDBJ databases">
        <authorList>
            <person name="Corre E."/>
            <person name="Pelletier E."/>
            <person name="Niang G."/>
            <person name="Scheremetjew M."/>
            <person name="Finn R."/>
            <person name="Kale V."/>
            <person name="Holt S."/>
            <person name="Cochrane G."/>
            <person name="Meng A."/>
            <person name="Brown T."/>
            <person name="Cohen L."/>
        </authorList>
    </citation>
    <scope>NUCLEOTIDE SEQUENCE</scope>
    <source>
        <strain evidence="2">CCMP1594</strain>
    </source>
</reference>
<name>A0A7S4GGB8_9EUGL</name>
<feature type="compositionally biased region" description="Polar residues" evidence="1">
    <location>
        <begin position="110"/>
        <end position="131"/>
    </location>
</feature>
<feature type="region of interest" description="Disordered" evidence="1">
    <location>
        <begin position="84"/>
        <end position="131"/>
    </location>
</feature>
<evidence type="ECO:0000256" key="1">
    <source>
        <dbReference type="SAM" id="MobiDB-lite"/>
    </source>
</evidence>
<accession>A0A7S4GGB8</accession>
<evidence type="ECO:0000313" key="2">
    <source>
        <dbReference type="EMBL" id="CAE0836226.1"/>
    </source>
</evidence>